<proteinExistence type="inferred from homology"/>
<dbReference type="EMBL" id="LGVV01000041">
    <property type="protein sequence ID" value="KNX40742.1"/>
    <property type="molecule type" value="Genomic_DNA"/>
</dbReference>
<reference evidence="3" key="1">
    <citation type="submission" date="2015-07" db="EMBL/GenBank/DDBJ databases">
        <title>Draft Genome Sequence of Roseovarius tolerans EL-164, a producer of N-Acylated Alanine Methyl Esters (NAMEs).</title>
        <authorList>
            <person name="Voget S."/>
            <person name="Bruns H."/>
            <person name="Wagner-Doebler I."/>
            <person name="Schulz S."/>
            <person name="Daniel R."/>
        </authorList>
    </citation>
    <scope>NUCLEOTIDE SEQUENCE [LARGE SCALE GENOMIC DNA]</scope>
    <source>
        <strain evidence="3">EL-164</strain>
    </source>
</reference>
<dbReference type="NCBIfam" id="TIGR00149">
    <property type="entry name" value="TIGR00149_YjbQ"/>
    <property type="match status" value="1"/>
</dbReference>
<organism evidence="2 3">
    <name type="scientific">Roseovarius tolerans</name>
    <dbReference type="NCBI Taxonomy" id="74031"/>
    <lineage>
        <taxon>Bacteria</taxon>
        <taxon>Pseudomonadati</taxon>
        <taxon>Pseudomonadota</taxon>
        <taxon>Alphaproteobacteria</taxon>
        <taxon>Rhodobacterales</taxon>
        <taxon>Roseobacteraceae</taxon>
        <taxon>Roseovarius</taxon>
    </lineage>
</organism>
<comment type="similarity">
    <text evidence="1">Belongs to the UPF0047 family.</text>
</comment>
<dbReference type="PANTHER" id="PTHR30615">
    <property type="entry name" value="UNCHARACTERIZED PROTEIN YJBQ-RELATED"/>
    <property type="match status" value="1"/>
</dbReference>
<evidence type="ECO:0000313" key="2">
    <source>
        <dbReference type="EMBL" id="KNX40742.1"/>
    </source>
</evidence>
<protein>
    <recommendedName>
        <fullName evidence="4">Secondary thiamine-phosphate synthase enzyme</fullName>
    </recommendedName>
</protein>
<dbReference type="InterPro" id="IPR001602">
    <property type="entry name" value="UPF0047_YjbQ-like"/>
</dbReference>
<dbReference type="Pfam" id="PF01894">
    <property type="entry name" value="YjbQ"/>
    <property type="match status" value="1"/>
</dbReference>
<comment type="caution">
    <text evidence="2">The sequence shown here is derived from an EMBL/GenBank/DDBJ whole genome shotgun (WGS) entry which is preliminary data.</text>
</comment>
<dbReference type="RefSeq" id="WP_050663546.1">
    <property type="nucleotide sequence ID" value="NZ_CP118494.1"/>
</dbReference>
<gene>
    <name evidence="2" type="ORF">ROTO_26880</name>
</gene>
<keyword evidence="3" id="KW-1185">Reference proteome</keyword>
<dbReference type="PIRSF" id="PIRSF004681">
    <property type="entry name" value="UCP004681"/>
    <property type="match status" value="1"/>
</dbReference>
<sequence>MDISAAPLYVKTLTQGRHTVTAPRQGLCEITGDILTWIESQKVTTGLLTLYLRHTSASLLIQENYDLDVLRDLEDFFAAQAPEDTTLYRHIAEGADDMPAHIKGALMQTHLAIPVCDGDLLLGRYQGIFLFEHRQTPRAREIVLHIEGQ</sequence>
<dbReference type="Proteomes" id="UP000037046">
    <property type="component" value="Unassembled WGS sequence"/>
</dbReference>
<name>A0A0L6CSJ6_9RHOB</name>
<evidence type="ECO:0000313" key="3">
    <source>
        <dbReference type="Proteomes" id="UP000037046"/>
    </source>
</evidence>
<dbReference type="Gene3D" id="2.60.120.460">
    <property type="entry name" value="YjbQ-like"/>
    <property type="match status" value="1"/>
</dbReference>
<dbReference type="PATRIC" id="fig|74031.6.peg.2736"/>
<dbReference type="OrthoDB" id="9801725at2"/>
<evidence type="ECO:0000256" key="1">
    <source>
        <dbReference type="ARBA" id="ARBA00005534"/>
    </source>
</evidence>
<dbReference type="PANTHER" id="PTHR30615:SF8">
    <property type="entry name" value="UPF0047 PROTEIN C4A8.02C"/>
    <property type="match status" value="1"/>
</dbReference>
<dbReference type="AlphaFoldDB" id="A0A0L6CSJ6"/>
<dbReference type="InterPro" id="IPR035917">
    <property type="entry name" value="YjbQ-like_sf"/>
</dbReference>
<accession>A0A0L6CSJ6</accession>
<evidence type="ECO:0008006" key="4">
    <source>
        <dbReference type="Google" id="ProtNLM"/>
    </source>
</evidence>
<dbReference type="SUPFAM" id="SSF111038">
    <property type="entry name" value="YjbQ-like"/>
    <property type="match status" value="1"/>
</dbReference>